<feature type="compositionally biased region" description="Polar residues" evidence="1">
    <location>
        <begin position="80"/>
        <end position="93"/>
    </location>
</feature>
<comment type="caution">
    <text evidence="2">The sequence shown here is derived from an EMBL/GenBank/DDBJ whole genome shotgun (WGS) entry which is preliminary data.</text>
</comment>
<gene>
    <name evidence="2" type="ORF">EZV62_024210</name>
</gene>
<evidence type="ECO:0008006" key="4">
    <source>
        <dbReference type="Google" id="ProtNLM"/>
    </source>
</evidence>
<dbReference type="OrthoDB" id="1724808at2759"/>
<evidence type="ECO:0000256" key="1">
    <source>
        <dbReference type="SAM" id="MobiDB-lite"/>
    </source>
</evidence>
<keyword evidence="3" id="KW-1185">Reference proteome</keyword>
<feature type="region of interest" description="Disordered" evidence="1">
    <location>
        <begin position="80"/>
        <end position="100"/>
    </location>
</feature>
<feature type="region of interest" description="Disordered" evidence="1">
    <location>
        <begin position="133"/>
        <end position="160"/>
    </location>
</feature>
<dbReference type="Proteomes" id="UP000323000">
    <property type="component" value="Chromosome 11"/>
</dbReference>
<dbReference type="EMBL" id="VAHF01000011">
    <property type="protein sequence ID" value="TXG51686.1"/>
    <property type="molecule type" value="Genomic_DNA"/>
</dbReference>
<reference evidence="3" key="1">
    <citation type="journal article" date="2019" name="Gigascience">
        <title>De novo genome assembly of the endangered Acer yangbiense, a plant species with extremely small populations endemic to Yunnan Province, China.</title>
        <authorList>
            <person name="Yang J."/>
            <person name="Wariss H.M."/>
            <person name="Tao L."/>
            <person name="Zhang R."/>
            <person name="Yun Q."/>
            <person name="Hollingsworth P."/>
            <person name="Dao Z."/>
            <person name="Luo G."/>
            <person name="Guo H."/>
            <person name="Ma Y."/>
            <person name="Sun W."/>
        </authorList>
    </citation>
    <scope>NUCLEOTIDE SEQUENCE [LARGE SCALE GENOMIC DNA]</scope>
    <source>
        <strain evidence="3">cv. Malutang</strain>
    </source>
</reference>
<organism evidence="2 3">
    <name type="scientific">Acer yangbiense</name>
    <dbReference type="NCBI Taxonomy" id="1000413"/>
    <lineage>
        <taxon>Eukaryota</taxon>
        <taxon>Viridiplantae</taxon>
        <taxon>Streptophyta</taxon>
        <taxon>Embryophyta</taxon>
        <taxon>Tracheophyta</taxon>
        <taxon>Spermatophyta</taxon>
        <taxon>Magnoliopsida</taxon>
        <taxon>eudicotyledons</taxon>
        <taxon>Gunneridae</taxon>
        <taxon>Pentapetalae</taxon>
        <taxon>rosids</taxon>
        <taxon>malvids</taxon>
        <taxon>Sapindales</taxon>
        <taxon>Sapindaceae</taxon>
        <taxon>Hippocastanoideae</taxon>
        <taxon>Acereae</taxon>
        <taxon>Acer</taxon>
    </lineage>
</organism>
<feature type="compositionally biased region" description="Polar residues" evidence="1">
    <location>
        <begin position="143"/>
        <end position="160"/>
    </location>
</feature>
<dbReference type="PANTHER" id="PTHR34222:SF37">
    <property type="entry name" value="RETROTRANSPOSON GAG DOMAIN-CONTAINING PROTEIN"/>
    <property type="match status" value="1"/>
</dbReference>
<evidence type="ECO:0000313" key="2">
    <source>
        <dbReference type="EMBL" id="TXG51686.1"/>
    </source>
</evidence>
<dbReference type="AlphaFoldDB" id="A0A5C7H631"/>
<protein>
    <recommendedName>
        <fullName evidence="4">Retrotransposon gag domain-containing protein</fullName>
    </recommendedName>
</protein>
<dbReference type="PANTHER" id="PTHR34222">
    <property type="entry name" value="GAG_PRE-INTEGRS DOMAIN-CONTAINING PROTEIN"/>
    <property type="match status" value="1"/>
</dbReference>
<evidence type="ECO:0000313" key="3">
    <source>
        <dbReference type="Proteomes" id="UP000323000"/>
    </source>
</evidence>
<accession>A0A5C7H631</accession>
<sequence>MKCSEDAATLKQFIEKDRIYDFLAGLNVEFDQVRVRILGKEELPSLNGAISMVRAEESRRGVMLQPQPVKGSAMVSTGGNNNTLKQNQPISDNGKNDVPKPSNRDTVWCTYCKRPRHTKDRCWKLIGKPSTSSKEWGYKGGQPRNQGQAHMTGTRSNGEFNTEAIEKLRDLLGTLEKSPSSTCSLAHSGVLKKESYNFRTSASPRT</sequence>
<name>A0A5C7H631_9ROSI</name>
<proteinExistence type="predicted"/>